<dbReference type="Proteomes" id="UP000319852">
    <property type="component" value="Chromosome"/>
</dbReference>
<dbReference type="PANTHER" id="PTHR39186">
    <property type="entry name" value="DUF2071 FAMILY PROTEIN"/>
    <property type="match status" value="1"/>
</dbReference>
<dbReference type="InterPro" id="IPR023375">
    <property type="entry name" value="ADC_dom_sf"/>
</dbReference>
<accession>A0A517MZV7</accession>
<dbReference type="Pfam" id="PF09844">
    <property type="entry name" value="DUF2071"/>
    <property type="match status" value="1"/>
</dbReference>
<evidence type="ECO:0000313" key="1">
    <source>
        <dbReference type="EMBL" id="QDT00422.1"/>
    </source>
</evidence>
<dbReference type="SUPFAM" id="SSF160104">
    <property type="entry name" value="Acetoacetate decarboxylase-like"/>
    <property type="match status" value="1"/>
</dbReference>
<organism evidence="1 2">
    <name type="scientific">Adhaeretor mobilis</name>
    <dbReference type="NCBI Taxonomy" id="1930276"/>
    <lineage>
        <taxon>Bacteria</taxon>
        <taxon>Pseudomonadati</taxon>
        <taxon>Planctomycetota</taxon>
        <taxon>Planctomycetia</taxon>
        <taxon>Pirellulales</taxon>
        <taxon>Lacipirellulaceae</taxon>
        <taxon>Adhaeretor</taxon>
    </lineage>
</organism>
<proteinExistence type="predicted"/>
<protein>
    <recommendedName>
        <fullName evidence="3">DUF2071 domain-containing protein</fullName>
    </recommendedName>
</protein>
<dbReference type="KEGG" id="amob:HG15A2_37600"/>
<reference evidence="1 2" key="1">
    <citation type="submission" date="2019-02" db="EMBL/GenBank/DDBJ databases">
        <title>Deep-cultivation of Planctomycetes and their phenomic and genomic characterization uncovers novel biology.</title>
        <authorList>
            <person name="Wiegand S."/>
            <person name="Jogler M."/>
            <person name="Boedeker C."/>
            <person name="Pinto D."/>
            <person name="Vollmers J."/>
            <person name="Rivas-Marin E."/>
            <person name="Kohn T."/>
            <person name="Peeters S.H."/>
            <person name="Heuer A."/>
            <person name="Rast P."/>
            <person name="Oberbeckmann S."/>
            <person name="Bunk B."/>
            <person name="Jeske O."/>
            <person name="Meyerdierks A."/>
            <person name="Storesund J.E."/>
            <person name="Kallscheuer N."/>
            <person name="Luecker S."/>
            <person name="Lage O.M."/>
            <person name="Pohl T."/>
            <person name="Merkel B.J."/>
            <person name="Hornburger P."/>
            <person name="Mueller R.-W."/>
            <person name="Bruemmer F."/>
            <person name="Labrenz M."/>
            <person name="Spormann A.M."/>
            <person name="Op den Camp H."/>
            <person name="Overmann J."/>
            <person name="Amann R."/>
            <person name="Jetten M.S.M."/>
            <person name="Mascher T."/>
            <person name="Medema M.H."/>
            <person name="Devos D.P."/>
            <person name="Kaster A.-K."/>
            <person name="Ovreas L."/>
            <person name="Rohde M."/>
            <person name="Galperin M.Y."/>
            <person name="Jogler C."/>
        </authorList>
    </citation>
    <scope>NUCLEOTIDE SEQUENCE [LARGE SCALE GENOMIC DNA]</scope>
    <source>
        <strain evidence="1 2">HG15A2</strain>
    </source>
</reference>
<dbReference type="AlphaFoldDB" id="A0A517MZV7"/>
<keyword evidence="2" id="KW-1185">Reference proteome</keyword>
<evidence type="ECO:0000313" key="2">
    <source>
        <dbReference type="Proteomes" id="UP000319852"/>
    </source>
</evidence>
<dbReference type="EMBL" id="CP036263">
    <property type="protein sequence ID" value="QDT00422.1"/>
    <property type="molecule type" value="Genomic_DNA"/>
</dbReference>
<dbReference type="InterPro" id="IPR018644">
    <property type="entry name" value="DUF2071"/>
</dbReference>
<dbReference type="PANTHER" id="PTHR39186:SF1">
    <property type="entry name" value="DUF2071 DOMAIN-CONTAINING PROTEIN"/>
    <property type="match status" value="1"/>
</dbReference>
<sequence>MSVPVIPSLSSDHLPLPESKPVLRAQWRQLVMINYEVDPEVVEPLVPAGTEIDFWEGKTYLSMVGFLFLNTRIFGLPIPWHINFEEVNLRFYVKRQGPEGWRRGVVFVRELVPRWAIAFVARKLYAEKYWSTRMSHDIRPSRKLTLDQSPASATFRWDWNRSLTY</sequence>
<evidence type="ECO:0008006" key="3">
    <source>
        <dbReference type="Google" id="ProtNLM"/>
    </source>
</evidence>
<dbReference type="OrthoDB" id="150993at2"/>
<gene>
    <name evidence="1" type="ORF">HG15A2_37600</name>
</gene>
<name>A0A517MZV7_9BACT</name>
<dbReference type="RefSeq" id="WP_145061918.1">
    <property type="nucleotide sequence ID" value="NZ_CP036263.1"/>
</dbReference>